<comment type="caution">
    <text evidence="1">The sequence shown here is derived from an EMBL/GenBank/DDBJ whole genome shotgun (WGS) entry which is preliminary data.</text>
</comment>
<evidence type="ECO:0008006" key="3">
    <source>
        <dbReference type="Google" id="ProtNLM"/>
    </source>
</evidence>
<gene>
    <name evidence="1" type="ORF">Tco_0924925</name>
</gene>
<dbReference type="PANTHER" id="PTHR45786:SF74">
    <property type="entry name" value="ATP-DEPENDENT DNA HELICASE"/>
    <property type="match status" value="1"/>
</dbReference>
<dbReference type="Proteomes" id="UP001151760">
    <property type="component" value="Unassembled WGS sequence"/>
</dbReference>
<keyword evidence="2" id="KW-1185">Reference proteome</keyword>
<sequence>MVLFATSVLDSQICIQVLWLLRDAQLYLDVFQRYSRYSVGKQKVDCSATPRASGMGSGKWKSKTDEDTDVFQAYDVLCSRNVRRRCSVGSSQSSNVFQRYTELCATRSSSTLHQTVTDVGCRVSRPVSVGSAFRNTQYAVVGGSPLPKNRKRIAADLHLTPVLSPATTSKRSRYSFVSNLGPSTRFLDQPPSTRPCVDSEPCSNQPSYIRPRVNAHASSSVVHTGISVFDMLPYICLFRFRRLQSALSSLWGIFLIHMQLERDPLDYIKNLLQNKHFMENIRAYNQLFAMTSFGAKIDESINAGRGPYVFKVSGQIYHWIGSLCPPMGEAPRFLQIYIYDTDNEVENRMRYFGGVDNSHLDTQIVEGLIQFLDAHNELIQLFRTTRDKCRQMDIPEFKIRLYNAEGARGYELPTSNTLGAMVFENGITTNKEFDVIIQHKDGPPQRINKLHQSYMSLQFPLLFIYGQPGYHTELKLRSADGGEKAKRMTMLA</sequence>
<organism evidence="1 2">
    <name type="scientific">Tanacetum coccineum</name>
    <dbReference type="NCBI Taxonomy" id="301880"/>
    <lineage>
        <taxon>Eukaryota</taxon>
        <taxon>Viridiplantae</taxon>
        <taxon>Streptophyta</taxon>
        <taxon>Embryophyta</taxon>
        <taxon>Tracheophyta</taxon>
        <taxon>Spermatophyta</taxon>
        <taxon>Magnoliopsida</taxon>
        <taxon>eudicotyledons</taxon>
        <taxon>Gunneridae</taxon>
        <taxon>Pentapetalae</taxon>
        <taxon>asterids</taxon>
        <taxon>campanulids</taxon>
        <taxon>Asterales</taxon>
        <taxon>Asteraceae</taxon>
        <taxon>Asteroideae</taxon>
        <taxon>Anthemideae</taxon>
        <taxon>Anthemidinae</taxon>
        <taxon>Tanacetum</taxon>
    </lineage>
</organism>
<proteinExistence type="predicted"/>
<reference evidence="1" key="2">
    <citation type="submission" date="2022-01" db="EMBL/GenBank/DDBJ databases">
        <authorList>
            <person name="Yamashiro T."/>
            <person name="Shiraishi A."/>
            <person name="Satake H."/>
            <person name="Nakayama K."/>
        </authorList>
    </citation>
    <scope>NUCLEOTIDE SEQUENCE</scope>
</reference>
<protein>
    <recommendedName>
        <fullName evidence="3">Helitron helicase-like domain-containing protein</fullName>
    </recommendedName>
</protein>
<dbReference type="PANTHER" id="PTHR45786">
    <property type="entry name" value="DNA BINDING PROTEIN-LIKE"/>
    <property type="match status" value="1"/>
</dbReference>
<name>A0ABQ5D5C3_9ASTR</name>
<evidence type="ECO:0000313" key="1">
    <source>
        <dbReference type="EMBL" id="GJT34506.1"/>
    </source>
</evidence>
<evidence type="ECO:0000313" key="2">
    <source>
        <dbReference type="Proteomes" id="UP001151760"/>
    </source>
</evidence>
<dbReference type="EMBL" id="BQNB010014970">
    <property type="protein sequence ID" value="GJT34506.1"/>
    <property type="molecule type" value="Genomic_DNA"/>
</dbReference>
<reference evidence="1" key="1">
    <citation type="journal article" date="2022" name="Int. J. Mol. Sci.">
        <title>Draft Genome of Tanacetum Coccineum: Genomic Comparison of Closely Related Tanacetum-Family Plants.</title>
        <authorList>
            <person name="Yamashiro T."/>
            <person name="Shiraishi A."/>
            <person name="Nakayama K."/>
            <person name="Satake H."/>
        </authorList>
    </citation>
    <scope>NUCLEOTIDE SEQUENCE</scope>
</reference>
<accession>A0ABQ5D5C3</accession>